<sequence>MHEACLEFLEEEVKGPIVKENLRPTDEFGCKLTEKRLRTTENTFIIKSPNTLSVEEQAAEPAGSYQVKTTKQISDGETELEVDVLVWGTGFDMNNLGGHFHIHGKNGKYLSQTWKDYPQTYWTKVFLP</sequence>
<dbReference type="Gene3D" id="3.50.50.60">
    <property type="entry name" value="FAD/NAD(P)-binding domain"/>
    <property type="match status" value="1"/>
</dbReference>
<dbReference type="OrthoDB" id="74360at2759"/>
<name>A0A9P9JFG0_9HYPO</name>
<dbReference type="Proteomes" id="UP000717696">
    <property type="component" value="Unassembled WGS sequence"/>
</dbReference>
<protein>
    <submittedName>
        <fullName evidence="1">Uncharacterized protein</fullName>
    </submittedName>
</protein>
<organism evidence="1 2">
    <name type="scientific">Dactylonectria estremocensis</name>
    <dbReference type="NCBI Taxonomy" id="1079267"/>
    <lineage>
        <taxon>Eukaryota</taxon>
        <taxon>Fungi</taxon>
        <taxon>Dikarya</taxon>
        <taxon>Ascomycota</taxon>
        <taxon>Pezizomycotina</taxon>
        <taxon>Sordariomycetes</taxon>
        <taxon>Hypocreomycetidae</taxon>
        <taxon>Hypocreales</taxon>
        <taxon>Nectriaceae</taxon>
        <taxon>Dactylonectria</taxon>
    </lineage>
</organism>
<dbReference type="EMBL" id="JAGMUU010000002">
    <property type="protein sequence ID" value="KAH7159401.1"/>
    <property type="molecule type" value="Genomic_DNA"/>
</dbReference>
<keyword evidence="2" id="KW-1185">Reference proteome</keyword>
<reference evidence="1" key="1">
    <citation type="journal article" date="2021" name="Nat. Commun.">
        <title>Genetic determinants of endophytism in the Arabidopsis root mycobiome.</title>
        <authorList>
            <person name="Mesny F."/>
            <person name="Miyauchi S."/>
            <person name="Thiergart T."/>
            <person name="Pickel B."/>
            <person name="Atanasova L."/>
            <person name="Karlsson M."/>
            <person name="Huettel B."/>
            <person name="Barry K.W."/>
            <person name="Haridas S."/>
            <person name="Chen C."/>
            <person name="Bauer D."/>
            <person name="Andreopoulos W."/>
            <person name="Pangilinan J."/>
            <person name="LaButti K."/>
            <person name="Riley R."/>
            <person name="Lipzen A."/>
            <person name="Clum A."/>
            <person name="Drula E."/>
            <person name="Henrissat B."/>
            <person name="Kohler A."/>
            <person name="Grigoriev I.V."/>
            <person name="Martin F.M."/>
            <person name="Hacquard S."/>
        </authorList>
    </citation>
    <scope>NUCLEOTIDE SEQUENCE</scope>
    <source>
        <strain evidence="1">MPI-CAGE-AT-0021</strain>
    </source>
</reference>
<dbReference type="InterPro" id="IPR036188">
    <property type="entry name" value="FAD/NAD-bd_sf"/>
</dbReference>
<dbReference type="AlphaFoldDB" id="A0A9P9JFG0"/>
<proteinExistence type="predicted"/>
<evidence type="ECO:0000313" key="2">
    <source>
        <dbReference type="Proteomes" id="UP000717696"/>
    </source>
</evidence>
<accession>A0A9P9JFG0</accession>
<gene>
    <name evidence="1" type="ORF">B0J13DRAFT_518869</name>
</gene>
<comment type="caution">
    <text evidence="1">The sequence shown here is derived from an EMBL/GenBank/DDBJ whole genome shotgun (WGS) entry which is preliminary data.</text>
</comment>
<evidence type="ECO:0000313" key="1">
    <source>
        <dbReference type="EMBL" id="KAH7159401.1"/>
    </source>
</evidence>